<dbReference type="SUPFAM" id="SSF51905">
    <property type="entry name" value="FAD/NAD(P)-binding domain"/>
    <property type="match status" value="1"/>
</dbReference>
<keyword evidence="4 5" id="KW-0274">FAD</keyword>
<name>A0A139H0R2_9PEZI</name>
<feature type="domain" description="Glucose-methanol-choline oxidoreductase N-terminal" evidence="7">
    <location>
        <begin position="114"/>
        <end position="137"/>
    </location>
</feature>
<dbReference type="AlphaFoldDB" id="A0A139H0R2"/>
<organism evidence="9 10">
    <name type="scientific">Pseudocercospora eumusae</name>
    <dbReference type="NCBI Taxonomy" id="321146"/>
    <lineage>
        <taxon>Eukaryota</taxon>
        <taxon>Fungi</taxon>
        <taxon>Dikarya</taxon>
        <taxon>Ascomycota</taxon>
        <taxon>Pezizomycotina</taxon>
        <taxon>Dothideomycetes</taxon>
        <taxon>Dothideomycetidae</taxon>
        <taxon>Mycosphaerellales</taxon>
        <taxon>Mycosphaerellaceae</taxon>
        <taxon>Pseudocercospora</taxon>
    </lineage>
</organism>
<evidence type="ECO:0000259" key="7">
    <source>
        <dbReference type="PROSITE" id="PS00623"/>
    </source>
</evidence>
<feature type="binding site" evidence="4">
    <location>
        <position position="120"/>
    </location>
    <ligand>
        <name>FAD</name>
        <dbReference type="ChEBI" id="CHEBI:57692"/>
    </ligand>
</feature>
<feature type="signal peptide" evidence="6">
    <location>
        <begin position="1"/>
        <end position="18"/>
    </location>
</feature>
<dbReference type="GO" id="GO:0050660">
    <property type="term" value="F:flavin adenine dinucleotide binding"/>
    <property type="evidence" value="ECO:0007669"/>
    <property type="project" value="InterPro"/>
</dbReference>
<dbReference type="Pfam" id="PF00732">
    <property type="entry name" value="GMC_oxred_N"/>
    <property type="match status" value="1"/>
</dbReference>
<comment type="cofactor">
    <cofactor evidence="4">
        <name>FAD</name>
        <dbReference type="ChEBI" id="CHEBI:57692"/>
    </cofactor>
</comment>
<evidence type="ECO:0000256" key="1">
    <source>
        <dbReference type="ARBA" id="ARBA00010790"/>
    </source>
</evidence>
<evidence type="ECO:0000313" key="10">
    <source>
        <dbReference type="Proteomes" id="UP000070133"/>
    </source>
</evidence>
<dbReference type="PROSITE" id="PS00624">
    <property type="entry name" value="GMC_OXRED_2"/>
    <property type="match status" value="1"/>
</dbReference>
<comment type="similarity">
    <text evidence="1 5">Belongs to the GMC oxidoreductase family.</text>
</comment>
<accession>A0A139H0R2</accession>
<dbReference type="Proteomes" id="UP000070133">
    <property type="component" value="Unassembled WGS sequence"/>
</dbReference>
<feature type="domain" description="Glucose-methanol-choline oxidoreductase N-terminal" evidence="8">
    <location>
        <begin position="281"/>
        <end position="295"/>
    </location>
</feature>
<dbReference type="Gene3D" id="3.30.410.10">
    <property type="entry name" value="Cholesterol Oxidase, domain 2"/>
    <property type="match status" value="1"/>
</dbReference>
<dbReference type="InterPro" id="IPR036188">
    <property type="entry name" value="FAD/NAD-bd_sf"/>
</dbReference>
<comment type="caution">
    <text evidence="9">The sequence shown here is derived from an EMBL/GenBank/DDBJ whole genome shotgun (WGS) entry which is preliminary data.</text>
</comment>
<dbReference type="Pfam" id="PF00890">
    <property type="entry name" value="FAD_binding_2"/>
    <property type="match status" value="1"/>
</dbReference>
<evidence type="ECO:0000313" key="9">
    <source>
        <dbReference type="EMBL" id="KXS95991.1"/>
    </source>
</evidence>
<dbReference type="PANTHER" id="PTHR47190">
    <property type="entry name" value="DEHYDROGENASE, PUTATIVE-RELATED"/>
    <property type="match status" value="1"/>
</dbReference>
<dbReference type="OrthoDB" id="413885at2759"/>
<feature type="chain" id="PRO_5007806363" description="Glucose-methanol-choline oxidoreductase N-terminal domain-containing protein" evidence="6">
    <location>
        <begin position="19"/>
        <end position="553"/>
    </location>
</feature>
<dbReference type="InterPro" id="IPR012132">
    <property type="entry name" value="GMC_OxRdtase"/>
</dbReference>
<evidence type="ECO:0000256" key="3">
    <source>
        <dbReference type="ARBA" id="ARBA00023002"/>
    </source>
</evidence>
<reference evidence="9 10" key="1">
    <citation type="submission" date="2015-07" db="EMBL/GenBank/DDBJ databases">
        <title>Comparative genomics of the Sigatoka disease complex on banana suggests a link between parallel evolutionary changes in Pseudocercospora fijiensis and Pseudocercospora eumusae and increased virulence on the banana host.</title>
        <authorList>
            <person name="Chang T.-C."/>
            <person name="Salvucci A."/>
            <person name="Crous P.W."/>
            <person name="Stergiopoulos I."/>
        </authorList>
    </citation>
    <scope>NUCLEOTIDE SEQUENCE [LARGE SCALE GENOMIC DNA]</scope>
    <source>
        <strain evidence="9 10">CBS 114824</strain>
    </source>
</reference>
<keyword evidence="2 5" id="KW-0285">Flavoprotein</keyword>
<dbReference type="InterPro" id="IPR003953">
    <property type="entry name" value="FAD-dep_OxRdtase_2_FAD-bd"/>
</dbReference>
<dbReference type="SUPFAM" id="SSF54373">
    <property type="entry name" value="FAD-linked reductases, C-terminal domain"/>
    <property type="match status" value="1"/>
</dbReference>
<proteinExistence type="inferred from homology"/>
<evidence type="ECO:0000256" key="5">
    <source>
        <dbReference type="RuleBase" id="RU003968"/>
    </source>
</evidence>
<dbReference type="InterPro" id="IPR053208">
    <property type="entry name" value="GMC_Oxidoreductase_CD"/>
</dbReference>
<sequence length="553" mass="59245">MAVGKKVLLLAAAICANALPAPFTDAAQEEAWDVIVVGAGPAGIVTAARMSEAGKKTLLLEQGGPSYYITGGQHRPHWLDNTQLSRVDVPGLYKSIFSDQGNLTCQGKVDAFTGCTIGGTSAINAELFFQPPASDFDRYFPNTWKSIDVANAIAKVHKTQPSTDTPSKDGKHYLQTGYTAAQKWLVGGAGYTQVDFKQQPDQKTKAFGRPYFAYEDGQRSGPVKTYLQAALSRSNFHLMSGVQVKKVIRNGAKATGVEATIDGTKTTFNTADNGRVILSGGALFSPQLLMLSGIGPADSLTELSQNGLLSTPPSSWINNTAVGSGLYDNPNTFIMLSGPSIEAYHWDYNNPTPSDRDLYLQSRSGPYSFAGQTSAFWDSITYPNGDTVGLQGTIDVVGFSKSTGQHDITLNIYGTSGMKSTGHVALNNKGIPGPAKPFLLKHPQDVDAIATFIKDIFTHLEGSPLTSLNLPPNATKDEIVRFITTPSEYTLGYVNHWSSSCRLDGCVDLNARVKGMENLFVVDASILPPLTVNPVFGTMVAAERASELILALK</sequence>
<feature type="binding site" evidence="4">
    <location>
        <position position="244"/>
    </location>
    <ligand>
        <name>FAD</name>
        <dbReference type="ChEBI" id="CHEBI:57692"/>
    </ligand>
</feature>
<dbReference type="Gene3D" id="3.50.50.60">
    <property type="entry name" value="FAD/NAD(P)-binding domain"/>
    <property type="match status" value="1"/>
</dbReference>
<evidence type="ECO:0000256" key="2">
    <source>
        <dbReference type="ARBA" id="ARBA00022630"/>
    </source>
</evidence>
<dbReference type="PANTHER" id="PTHR47190:SF1">
    <property type="entry name" value="GLUCOSE-METHANOL-CHOLINE OXIDOREDUCTASE N-TERMINAL DOMAIN-CONTAINING PROTEIN"/>
    <property type="match status" value="1"/>
</dbReference>
<evidence type="ECO:0000256" key="6">
    <source>
        <dbReference type="SAM" id="SignalP"/>
    </source>
</evidence>
<dbReference type="PROSITE" id="PS00623">
    <property type="entry name" value="GMC_OXRED_1"/>
    <property type="match status" value="1"/>
</dbReference>
<keyword evidence="6" id="KW-0732">Signal</keyword>
<protein>
    <recommendedName>
        <fullName evidence="7 8">Glucose-methanol-choline oxidoreductase N-terminal domain-containing protein</fullName>
    </recommendedName>
</protein>
<dbReference type="STRING" id="321146.A0A139H0R2"/>
<dbReference type="InterPro" id="IPR007867">
    <property type="entry name" value="GMC_OxRtase_C"/>
</dbReference>
<evidence type="ECO:0000259" key="8">
    <source>
        <dbReference type="PROSITE" id="PS00624"/>
    </source>
</evidence>
<dbReference type="InterPro" id="IPR000172">
    <property type="entry name" value="GMC_OxRdtase_N"/>
</dbReference>
<gene>
    <name evidence="9" type="ORF">AC578_8100</name>
</gene>
<dbReference type="Pfam" id="PF05199">
    <property type="entry name" value="GMC_oxred_C"/>
    <property type="match status" value="1"/>
</dbReference>
<keyword evidence="10" id="KW-1185">Reference proteome</keyword>
<keyword evidence="3" id="KW-0560">Oxidoreductase</keyword>
<dbReference type="EMBL" id="LFZN01000191">
    <property type="protein sequence ID" value="KXS95991.1"/>
    <property type="molecule type" value="Genomic_DNA"/>
</dbReference>
<dbReference type="GO" id="GO:0016614">
    <property type="term" value="F:oxidoreductase activity, acting on CH-OH group of donors"/>
    <property type="evidence" value="ECO:0007669"/>
    <property type="project" value="InterPro"/>
</dbReference>
<evidence type="ECO:0000256" key="4">
    <source>
        <dbReference type="PIRSR" id="PIRSR000137-2"/>
    </source>
</evidence>
<dbReference type="PIRSF" id="PIRSF000137">
    <property type="entry name" value="Alcohol_oxidase"/>
    <property type="match status" value="1"/>
</dbReference>
<dbReference type="PRINTS" id="PR00411">
    <property type="entry name" value="PNDRDTASEI"/>
</dbReference>